<keyword evidence="1" id="KW-0614">Plasmid</keyword>
<protein>
    <submittedName>
        <fullName evidence="1">Uncharacterized protein</fullName>
    </submittedName>
</protein>
<geneLocation type="plasmid" evidence="1 2">
    <name>pPP1</name>
</geneLocation>
<dbReference type="EMBL" id="AP025293">
    <property type="protein sequence ID" value="BDD00764.1"/>
    <property type="molecule type" value="Genomic_DNA"/>
</dbReference>
<reference evidence="1 2" key="1">
    <citation type="submission" date="2021-12" db="EMBL/GenBank/DDBJ databases">
        <title>Genome sequencing of bacteria with rrn-lacking chromosome and rrn-plasmid.</title>
        <authorList>
            <person name="Anda M."/>
            <person name="Iwasaki W."/>
        </authorList>
    </citation>
    <scope>NUCLEOTIDE SEQUENCE [LARGE SCALE GENOMIC DNA]</scope>
    <source>
        <strain evidence="1 2">NBRC 101262</strain>
        <plasmid evidence="1 2">pPP1</plasmid>
    </source>
</reference>
<proteinExistence type="predicted"/>
<dbReference type="Proteomes" id="UP001354989">
    <property type="component" value="Plasmid pPP1"/>
</dbReference>
<accession>A0ABM7VIG3</accession>
<keyword evidence="2" id="KW-1185">Reference proteome</keyword>
<evidence type="ECO:0000313" key="1">
    <source>
        <dbReference type="EMBL" id="BDD00764.1"/>
    </source>
</evidence>
<name>A0ABM7VIG3_9BACT</name>
<gene>
    <name evidence="1" type="ORF">PEPS_30440</name>
</gene>
<organism evidence="1 2">
    <name type="scientific">Persicobacter psychrovividus</name>
    <dbReference type="NCBI Taxonomy" id="387638"/>
    <lineage>
        <taxon>Bacteria</taxon>
        <taxon>Pseudomonadati</taxon>
        <taxon>Bacteroidota</taxon>
        <taxon>Cytophagia</taxon>
        <taxon>Cytophagales</taxon>
        <taxon>Persicobacteraceae</taxon>
        <taxon>Persicobacter</taxon>
    </lineage>
</organism>
<sequence>MLSAFSCYDYEISAKIENRTDFDLLLIQRDTALGHQTSDYTFTIPAKSSFDFAWGTFNENDGKKFRVTQILSGTRAPDTKTSLYIYDTLVPEWKLVTNWKGGWFHKPSATDNHFYNVTSWEEKQIGADHYQITFTITSDDFGRGISK</sequence>
<dbReference type="RefSeq" id="WP_338398563.1">
    <property type="nucleotide sequence ID" value="NZ_AP025293.1"/>
</dbReference>
<evidence type="ECO:0000313" key="2">
    <source>
        <dbReference type="Proteomes" id="UP001354989"/>
    </source>
</evidence>